<evidence type="ECO:0000313" key="4">
    <source>
        <dbReference type="EMBL" id="SFF16350.1"/>
    </source>
</evidence>
<reference evidence="5" key="1">
    <citation type="submission" date="2016-10" db="EMBL/GenBank/DDBJ databases">
        <authorList>
            <person name="Varghese N."/>
            <person name="Submissions S."/>
        </authorList>
    </citation>
    <scope>NUCLEOTIDE SEQUENCE [LARGE SCALE GENOMIC DNA]</scope>
    <source>
        <strain evidence="5">CGMCC 1.10223</strain>
    </source>
</reference>
<dbReference type="CDD" id="cd00060">
    <property type="entry name" value="FHA"/>
    <property type="match status" value="1"/>
</dbReference>
<protein>
    <submittedName>
        <fullName evidence="4">FHA domain-containing protein</fullName>
    </submittedName>
</protein>
<evidence type="ECO:0000313" key="5">
    <source>
        <dbReference type="Proteomes" id="UP000183410"/>
    </source>
</evidence>
<dbReference type="AlphaFoldDB" id="A0A1I2GH87"/>
<feature type="transmembrane region" description="Helical" evidence="2">
    <location>
        <begin position="320"/>
        <end position="341"/>
    </location>
</feature>
<gene>
    <name evidence="4" type="ORF">SAMN04487969_1169</name>
</gene>
<name>A0A1I2GH87_9BACL</name>
<evidence type="ECO:0000256" key="2">
    <source>
        <dbReference type="SAM" id="Phobius"/>
    </source>
</evidence>
<dbReference type="InterPro" id="IPR045962">
    <property type="entry name" value="DUF6382"/>
</dbReference>
<keyword evidence="5" id="KW-1185">Reference proteome</keyword>
<dbReference type="EMBL" id="FONN01000016">
    <property type="protein sequence ID" value="SFF16350.1"/>
    <property type="molecule type" value="Genomic_DNA"/>
</dbReference>
<evidence type="ECO:0000256" key="1">
    <source>
        <dbReference type="SAM" id="MobiDB-lite"/>
    </source>
</evidence>
<keyword evidence="2" id="KW-0472">Membrane</keyword>
<sequence length="532" mass="60211">MGNFIVDYAMNRGHELIMDREGGIRRQELDDVELQMLQGDSIPHMLPMEWFELDGLITFRYRISGKKLLLHRLQIQSLTMEKFYAVLLGIIEALDECRHYMLRPEGCLLEESYIFVGEQLSDIFLVYMPLKQISSGQAAPSCTNSLLALAVRWSSYIEEINGEEFQHILRLLSREDATVSTIRSQLLERISKMYEGTYRLPATASSTSKPDDAGSTSISGIIRPNKPADHSSSNHYGEAGELSRDSVVMKKSETNMDDSINERFFAAGNWEIEAEPLPQYSFNEEEAAPVRKGKWLISVVIIVVVACIWRYIYLAAPSSSMLFICLGLSLIGVAGLLAIWLKKNVIAESELVEEEIIKEENIEEEFSYSRFRGINQKWEEDVRHPKSAFELEEAVSPFKKTVSSQTVLARREEATVLLGQHNKKPAADSEFSLHREWEGQGQRLVWEKGRFTIGRIGEQVSYGDEAQGISRLHLECYRDDKGCFIKDLGSRNGSMLNGQTMIAYKAYPFSVGDIVQLAGVNGPKYELKQGSQ</sequence>
<feature type="region of interest" description="Disordered" evidence="1">
    <location>
        <begin position="201"/>
        <end position="242"/>
    </location>
</feature>
<dbReference type="Proteomes" id="UP000183410">
    <property type="component" value="Unassembled WGS sequence"/>
</dbReference>
<proteinExistence type="predicted"/>
<dbReference type="Pfam" id="PF00498">
    <property type="entry name" value="FHA"/>
    <property type="match status" value="1"/>
</dbReference>
<dbReference type="InterPro" id="IPR008984">
    <property type="entry name" value="SMAD_FHA_dom_sf"/>
</dbReference>
<keyword evidence="2" id="KW-1133">Transmembrane helix</keyword>
<dbReference type="SUPFAM" id="SSF49879">
    <property type="entry name" value="SMAD/FHA domain"/>
    <property type="match status" value="1"/>
</dbReference>
<feature type="domain" description="FHA" evidence="3">
    <location>
        <begin position="451"/>
        <end position="501"/>
    </location>
</feature>
<accession>A0A1I2GH87</accession>
<dbReference type="Pfam" id="PF19909">
    <property type="entry name" value="DUF6382"/>
    <property type="match status" value="1"/>
</dbReference>
<keyword evidence="2" id="KW-0812">Transmembrane</keyword>
<organism evidence="4 5">
    <name type="scientific">Paenibacillus algorifonticola</name>
    <dbReference type="NCBI Taxonomy" id="684063"/>
    <lineage>
        <taxon>Bacteria</taxon>
        <taxon>Bacillati</taxon>
        <taxon>Bacillota</taxon>
        <taxon>Bacilli</taxon>
        <taxon>Bacillales</taxon>
        <taxon>Paenibacillaceae</taxon>
        <taxon>Paenibacillus</taxon>
    </lineage>
</organism>
<dbReference type="RefSeq" id="WP_046233278.1">
    <property type="nucleotide sequence ID" value="NZ_FONN01000016.1"/>
</dbReference>
<feature type="compositionally biased region" description="Polar residues" evidence="1">
    <location>
        <begin position="203"/>
        <end position="219"/>
    </location>
</feature>
<dbReference type="PROSITE" id="PS50006">
    <property type="entry name" value="FHA_DOMAIN"/>
    <property type="match status" value="1"/>
</dbReference>
<dbReference type="SMART" id="SM00240">
    <property type="entry name" value="FHA"/>
    <property type="match status" value="1"/>
</dbReference>
<evidence type="ECO:0000259" key="3">
    <source>
        <dbReference type="PROSITE" id="PS50006"/>
    </source>
</evidence>
<dbReference type="Gene3D" id="2.60.200.20">
    <property type="match status" value="1"/>
</dbReference>
<feature type="transmembrane region" description="Helical" evidence="2">
    <location>
        <begin position="295"/>
        <end position="314"/>
    </location>
</feature>
<dbReference type="InterPro" id="IPR000253">
    <property type="entry name" value="FHA_dom"/>
</dbReference>